<evidence type="ECO:0000313" key="1">
    <source>
        <dbReference type="EMBL" id="GLR87698.1"/>
    </source>
</evidence>
<reference evidence="2" key="1">
    <citation type="journal article" date="2019" name="Int. J. Syst. Evol. Microbiol.">
        <title>The Global Catalogue of Microorganisms (GCM) 10K type strain sequencing project: providing services to taxonomists for standard genome sequencing and annotation.</title>
        <authorList>
            <consortium name="The Broad Institute Genomics Platform"/>
            <consortium name="The Broad Institute Genome Sequencing Center for Infectious Disease"/>
            <person name="Wu L."/>
            <person name="Ma J."/>
        </authorList>
    </citation>
    <scope>NUCLEOTIDE SEQUENCE [LARGE SCALE GENOMIC DNA]</scope>
    <source>
        <strain evidence="2">NBRC 102520</strain>
    </source>
</reference>
<protein>
    <recommendedName>
        <fullName evidence="3">PD-(D/E)XK nuclease superfamily protein</fullName>
    </recommendedName>
</protein>
<dbReference type="Proteomes" id="UP001156905">
    <property type="component" value="Unassembled WGS sequence"/>
</dbReference>
<sequence>MNPKVTERHLDTVIVNTLEANELAARAVLAAALPAHAKLDFDRATVRQQVRHRNTHGTADLVLQLWCGTTLQALVLIENKIDAGFAPDQPQRYRISRDAHIADGAAPLVATLLISPSIYIGGSHLKDDFDGALPYEAILPLVHEDDRAAVETAIERASSPLRASPGRSGDELL</sequence>
<keyword evidence="2" id="KW-1185">Reference proteome</keyword>
<proteinExistence type="predicted"/>
<gene>
    <name evidence="1" type="ORF">GCM10007857_44090</name>
</gene>
<name>A0ABQ6B670_9BRAD</name>
<evidence type="ECO:0008006" key="3">
    <source>
        <dbReference type="Google" id="ProtNLM"/>
    </source>
</evidence>
<comment type="caution">
    <text evidence="1">The sequence shown here is derived from an EMBL/GenBank/DDBJ whole genome shotgun (WGS) entry which is preliminary data.</text>
</comment>
<organism evidence="1 2">
    <name type="scientific">Bradyrhizobium iriomotense</name>
    <dbReference type="NCBI Taxonomy" id="441950"/>
    <lineage>
        <taxon>Bacteria</taxon>
        <taxon>Pseudomonadati</taxon>
        <taxon>Pseudomonadota</taxon>
        <taxon>Alphaproteobacteria</taxon>
        <taxon>Hyphomicrobiales</taxon>
        <taxon>Nitrobacteraceae</taxon>
        <taxon>Bradyrhizobium</taxon>
    </lineage>
</organism>
<accession>A0ABQ6B670</accession>
<evidence type="ECO:0000313" key="2">
    <source>
        <dbReference type="Proteomes" id="UP001156905"/>
    </source>
</evidence>
<dbReference type="RefSeq" id="WP_284268678.1">
    <property type="nucleotide sequence ID" value="NZ_BSOW01000015.1"/>
</dbReference>
<dbReference type="EMBL" id="BSOW01000015">
    <property type="protein sequence ID" value="GLR87698.1"/>
    <property type="molecule type" value="Genomic_DNA"/>
</dbReference>